<name>A0A0A9DVK0_ARUDO</name>
<proteinExistence type="predicted"/>
<reference evidence="2" key="2">
    <citation type="journal article" date="2015" name="Data Brief">
        <title>Shoot transcriptome of the giant reed, Arundo donax.</title>
        <authorList>
            <person name="Barrero R.A."/>
            <person name="Guerrero F.D."/>
            <person name="Moolhuijzen P."/>
            <person name="Goolsby J.A."/>
            <person name="Tidwell J."/>
            <person name="Bellgard S.E."/>
            <person name="Bellgard M.I."/>
        </authorList>
    </citation>
    <scope>NUCLEOTIDE SEQUENCE</scope>
    <source>
        <tissue evidence="2">Shoot tissue taken approximately 20 cm above the soil surface</tissue>
    </source>
</reference>
<feature type="region of interest" description="Disordered" evidence="1">
    <location>
        <begin position="1"/>
        <end position="32"/>
    </location>
</feature>
<dbReference type="EMBL" id="GBRH01205316">
    <property type="protein sequence ID" value="JAD92579.1"/>
    <property type="molecule type" value="Transcribed_RNA"/>
</dbReference>
<evidence type="ECO:0000313" key="2">
    <source>
        <dbReference type="EMBL" id="JAD92579.1"/>
    </source>
</evidence>
<sequence>MFPLDQDKCSTSGHCGGGKLEPTGHLSLGSST</sequence>
<dbReference type="AlphaFoldDB" id="A0A0A9DVK0"/>
<accession>A0A0A9DVK0</accession>
<evidence type="ECO:0000256" key="1">
    <source>
        <dbReference type="SAM" id="MobiDB-lite"/>
    </source>
</evidence>
<protein>
    <submittedName>
        <fullName evidence="2">Uncharacterized protein</fullName>
    </submittedName>
</protein>
<organism evidence="2">
    <name type="scientific">Arundo donax</name>
    <name type="common">Giant reed</name>
    <name type="synonym">Donax arundinaceus</name>
    <dbReference type="NCBI Taxonomy" id="35708"/>
    <lineage>
        <taxon>Eukaryota</taxon>
        <taxon>Viridiplantae</taxon>
        <taxon>Streptophyta</taxon>
        <taxon>Embryophyta</taxon>
        <taxon>Tracheophyta</taxon>
        <taxon>Spermatophyta</taxon>
        <taxon>Magnoliopsida</taxon>
        <taxon>Liliopsida</taxon>
        <taxon>Poales</taxon>
        <taxon>Poaceae</taxon>
        <taxon>PACMAD clade</taxon>
        <taxon>Arundinoideae</taxon>
        <taxon>Arundineae</taxon>
        <taxon>Arundo</taxon>
    </lineage>
</organism>
<reference evidence="2" key="1">
    <citation type="submission" date="2014-09" db="EMBL/GenBank/DDBJ databases">
        <authorList>
            <person name="Magalhaes I.L.F."/>
            <person name="Oliveira U."/>
            <person name="Santos F.R."/>
            <person name="Vidigal T.H.D.A."/>
            <person name="Brescovit A.D."/>
            <person name="Santos A.J."/>
        </authorList>
    </citation>
    <scope>NUCLEOTIDE SEQUENCE</scope>
    <source>
        <tissue evidence="2">Shoot tissue taken approximately 20 cm above the soil surface</tissue>
    </source>
</reference>